<evidence type="ECO:0000313" key="1">
    <source>
        <dbReference type="EMBL" id="MET3752107.1"/>
    </source>
</evidence>
<keyword evidence="1" id="KW-0238">DNA-binding</keyword>
<gene>
    <name evidence="1" type="ORF">ABID24_003369</name>
</gene>
<dbReference type="Gene3D" id="1.10.260.40">
    <property type="entry name" value="lambda repressor-like DNA-binding domains"/>
    <property type="match status" value="1"/>
</dbReference>
<keyword evidence="2" id="KW-1185">Reference proteome</keyword>
<dbReference type="EMBL" id="JBEPMJ010000037">
    <property type="protein sequence ID" value="MET3752107.1"/>
    <property type="molecule type" value="Genomic_DNA"/>
</dbReference>
<dbReference type="SUPFAM" id="SSF47413">
    <property type="entry name" value="lambda repressor-like DNA-binding domains"/>
    <property type="match status" value="1"/>
</dbReference>
<dbReference type="Proteomes" id="UP001549106">
    <property type="component" value="Unassembled WGS sequence"/>
</dbReference>
<proteinExistence type="predicted"/>
<comment type="caution">
    <text evidence="1">The sequence shown here is derived from an EMBL/GenBank/DDBJ whole genome shotgun (WGS) entry which is preliminary data.</text>
</comment>
<sequence>MMKFGLFSELYDEAKSCENVDVFIERREDDMELKKTPDDNIVLLLRFIYDAAHMGIRDIREYLGMLRPQFCEQYEIKMRTLEDWEYGKNPVPQRLLKLLSYTLVEDFLS</sequence>
<accession>A0ABV2M6L0</accession>
<dbReference type="RefSeq" id="WP_257465496.1">
    <property type="nucleotide sequence ID" value="NZ_JANJZT010000036.1"/>
</dbReference>
<name>A0ABV2M6L0_9FIRM</name>
<dbReference type="InterPro" id="IPR010982">
    <property type="entry name" value="Lambda_DNA-bd_dom_sf"/>
</dbReference>
<reference evidence="1 2" key="1">
    <citation type="submission" date="2024-06" db="EMBL/GenBank/DDBJ databases">
        <title>Genomic Encyclopedia of Type Strains, Phase IV (KMG-IV): sequencing the most valuable type-strain genomes for metagenomic binning, comparative biology and taxonomic classification.</title>
        <authorList>
            <person name="Goeker M."/>
        </authorList>
    </citation>
    <scope>NUCLEOTIDE SEQUENCE [LARGE SCALE GENOMIC DNA]</scope>
    <source>
        <strain evidence="1 2">DSM 29492</strain>
    </source>
</reference>
<organism evidence="1 2">
    <name type="scientific">Blautia caecimuris</name>
    <dbReference type="NCBI Taxonomy" id="1796615"/>
    <lineage>
        <taxon>Bacteria</taxon>
        <taxon>Bacillati</taxon>
        <taxon>Bacillota</taxon>
        <taxon>Clostridia</taxon>
        <taxon>Lachnospirales</taxon>
        <taxon>Lachnospiraceae</taxon>
        <taxon>Blautia</taxon>
    </lineage>
</organism>
<evidence type="ECO:0000313" key="2">
    <source>
        <dbReference type="Proteomes" id="UP001549106"/>
    </source>
</evidence>
<dbReference type="GO" id="GO:0003677">
    <property type="term" value="F:DNA binding"/>
    <property type="evidence" value="ECO:0007669"/>
    <property type="project" value="UniProtKB-KW"/>
</dbReference>
<protein>
    <submittedName>
        <fullName evidence="1">DNA-binding transcriptional regulator YiaG</fullName>
    </submittedName>
</protein>